<proteinExistence type="predicted"/>
<keyword evidence="1" id="KW-1133">Transmembrane helix</keyword>
<protein>
    <submittedName>
        <fullName evidence="2">Uncharacterized protein</fullName>
    </submittedName>
</protein>
<evidence type="ECO:0000256" key="1">
    <source>
        <dbReference type="SAM" id="Phobius"/>
    </source>
</evidence>
<feature type="transmembrane region" description="Helical" evidence="1">
    <location>
        <begin position="40"/>
        <end position="59"/>
    </location>
</feature>
<accession>A0AAD9J870</accession>
<feature type="transmembrane region" description="Helical" evidence="1">
    <location>
        <begin position="71"/>
        <end position="91"/>
    </location>
</feature>
<evidence type="ECO:0000313" key="3">
    <source>
        <dbReference type="Proteomes" id="UP001208570"/>
    </source>
</evidence>
<keyword evidence="3" id="KW-1185">Reference proteome</keyword>
<keyword evidence="1" id="KW-0472">Membrane</keyword>
<keyword evidence="1" id="KW-0812">Transmembrane</keyword>
<gene>
    <name evidence="2" type="ORF">LSH36_528g02020</name>
</gene>
<reference evidence="2" key="1">
    <citation type="journal article" date="2023" name="Mol. Biol. Evol.">
        <title>Third-Generation Sequencing Reveals the Adaptive Role of the Epigenome in Three Deep-Sea Polychaetes.</title>
        <authorList>
            <person name="Perez M."/>
            <person name="Aroh O."/>
            <person name="Sun Y."/>
            <person name="Lan Y."/>
            <person name="Juniper S.K."/>
            <person name="Young C.R."/>
            <person name="Angers B."/>
            <person name="Qian P.Y."/>
        </authorList>
    </citation>
    <scope>NUCLEOTIDE SEQUENCE</scope>
    <source>
        <strain evidence="2">P08H-3</strain>
    </source>
</reference>
<feature type="transmembrane region" description="Helical" evidence="1">
    <location>
        <begin position="103"/>
        <end position="125"/>
    </location>
</feature>
<dbReference type="AlphaFoldDB" id="A0AAD9J870"/>
<dbReference type="EMBL" id="JAODUP010000528">
    <property type="protein sequence ID" value="KAK2147928.1"/>
    <property type="molecule type" value="Genomic_DNA"/>
</dbReference>
<organism evidence="2 3">
    <name type="scientific">Paralvinella palmiformis</name>
    <dbReference type="NCBI Taxonomy" id="53620"/>
    <lineage>
        <taxon>Eukaryota</taxon>
        <taxon>Metazoa</taxon>
        <taxon>Spiralia</taxon>
        <taxon>Lophotrochozoa</taxon>
        <taxon>Annelida</taxon>
        <taxon>Polychaeta</taxon>
        <taxon>Sedentaria</taxon>
        <taxon>Canalipalpata</taxon>
        <taxon>Terebellida</taxon>
        <taxon>Terebelliformia</taxon>
        <taxon>Alvinellidae</taxon>
        <taxon>Paralvinella</taxon>
    </lineage>
</organism>
<comment type="caution">
    <text evidence="2">The sequence shown here is derived from an EMBL/GenBank/DDBJ whole genome shotgun (WGS) entry which is preliminary data.</text>
</comment>
<evidence type="ECO:0000313" key="2">
    <source>
        <dbReference type="EMBL" id="KAK2147928.1"/>
    </source>
</evidence>
<dbReference type="Proteomes" id="UP001208570">
    <property type="component" value="Unassembled WGS sequence"/>
</dbReference>
<sequence>MAPGGKTYPAPTIPDTPSKAINDMLQMKCDKTFDSPVKFGIAYLICFAFTAVVKIYHTIHHDVRQSHTKWMMASGIFALGCMFGAVILYYLGLACSLLLNILLYYGCVAMALTGLGLSVAGAVFFDKDGTKQSPGFETSEKATNKRE</sequence>
<name>A0AAD9J870_9ANNE</name>